<proteinExistence type="predicted"/>
<comment type="caution">
    <text evidence="1">The sequence shown here is derived from an EMBL/GenBank/DDBJ whole genome shotgun (WGS) entry which is preliminary data.</text>
</comment>
<feature type="non-terminal residue" evidence="1">
    <location>
        <position position="543"/>
    </location>
</feature>
<accession>A0ACA9LXT4</accession>
<gene>
    <name evidence="1" type="ORF">SPELUC_LOCUS5481</name>
</gene>
<reference evidence="1" key="1">
    <citation type="submission" date="2021-06" db="EMBL/GenBank/DDBJ databases">
        <authorList>
            <person name="Kallberg Y."/>
            <person name="Tangrot J."/>
            <person name="Rosling A."/>
        </authorList>
    </citation>
    <scope>NUCLEOTIDE SEQUENCE</scope>
    <source>
        <strain evidence="1">28 12/20/2015</strain>
    </source>
</reference>
<organism evidence="1 2">
    <name type="scientific">Cetraspora pellucida</name>
    <dbReference type="NCBI Taxonomy" id="1433469"/>
    <lineage>
        <taxon>Eukaryota</taxon>
        <taxon>Fungi</taxon>
        <taxon>Fungi incertae sedis</taxon>
        <taxon>Mucoromycota</taxon>
        <taxon>Glomeromycotina</taxon>
        <taxon>Glomeromycetes</taxon>
        <taxon>Diversisporales</taxon>
        <taxon>Gigasporaceae</taxon>
        <taxon>Cetraspora</taxon>
    </lineage>
</organism>
<sequence length="543" mass="60113">MSNEQDNTDLKGTWEEDAEAEATLAQKTTDLSIKEFKLNTSAKEFVPSWMQNTNTTPTNAATDITPANTTPASTTPTNATSANTTSANTTQAKNTPAKNADKKPNVTDQSEDGIGDEVVDNQIIQDLYGKEHINLVFIGHVDAGKSTMGGNILYLTGMVDQRTMEKYEKEAKEQNRESWYLSWALDTSKEERAKGKTVECGRAYFETDKRRYTILDAPGHKNYVPSMIGGAAQADVGIMVISARKGEFETGFERGGQTREHAVLAKTSGVNKLVVVINKMDDHTVNWSKERYDECVTKLTPFLKSSGYNPTTDLEFMPVSAYTGANLKEHVSNEVCNWYSGPSLLEYLDNMKALDRNLNAPLMMPITEKYKDMGTIVVGKVESGTVKKGQSVLIMPNKRTVEVSAVYNEVEEEVSVGSCGDNIRLRVRGIEEEEISTGFVVCSTKRPVKTTTVFEAQLAILEHKNIICAGYSAVLHIHSCLEEISIAGLLHLIDKKTGKKSKRPPQYVKKGQKVIARLETQGPICVEVFEEHPQLGRFTLRDE</sequence>
<evidence type="ECO:0000313" key="1">
    <source>
        <dbReference type="EMBL" id="CAG8557887.1"/>
    </source>
</evidence>
<keyword evidence="2" id="KW-1185">Reference proteome</keyword>
<evidence type="ECO:0000313" key="2">
    <source>
        <dbReference type="Proteomes" id="UP000789366"/>
    </source>
</evidence>
<dbReference type="EMBL" id="CAJVPW010005620">
    <property type="protein sequence ID" value="CAG8557887.1"/>
    <property type="molecule type" value="Genomic_DNA"/>
</dbReference>
<name>A0ACA9LXT4_9GLOM</name>
<dbReference type="Proteomes" id="UP000789366">
    <property type="component" value="Unassembled WGS sequence"/>
</dbReference>
<protein>
    <submittedName>
        <fullName evidence="1">971_t:CDS:1</fullName>
    </submittedName>
</protein>